<organism evidence="1 2">
    <name type="scientific">Merluccius polli</name>
    <name type="common">Benguela hake</name>
    <name type="synonym">Merluccius cadenati</name>
    <dbReference type="NCBI Taxonomy" id="89951"/>
    <lineage>
        <taxon>Eukaryota</taxon>
        <taxon>Metazoa</taxon>
        <taxon>Chordata</taxon>
        <taxon>Craniata</taxon>
        <taxon>Vertebrata</taxon>
        <taxon>Euteleostomi</taxon>
        <taxon>Actinopterygii</taxon>
        <taxon>Neopterygii</taxon>
        <taxon>Teleostei</taxon>
        <taxon>Neoteleostei</taxon>
        <taxon>Acanthomorphata</taxon>
        <taxon>Zeiogadaria</taxon>
        <taxon>Gadariae</taxon>
        <taxon>Gadiformes</taxon>
        <taxon>Gadoidei</taxon>
        <taxon>Merlucciidae</taxon>
        <taxon>Merluccius</taxon>
    </lineage>
</organism>
<keyword evidence="2" id="KW-1185">Reference proteome</keyword>
<evidence type="ECO:0000313" key="2">
    <source>
        <dbReference type="Proteomes" id="UP001174136"/>
    </source>
</evidence>
<protein>
    <submittedName>
        <fullName evidence="1">Uncharacterized protein</fullName>
    </submittedName>
</protein>
<evidence type="ECO:0000313" key="1">
    <source>
        <dbReference type="EMBL" id="KAK0131972.1"/>
    </source>
</evidence>
<gene>
    <name evidence="1" type="ORF">N1851_033237</name>
</gene>
<sequence length="112" mass="12769">MGGRAFSRSAPQLWNTLPPDLRNSLACITAAHFTNQKFPQAYWSVGEGYDSESSLDGVCEQQAPRGVDLVVLLLDNIQSNQVQPERFWPMECMRTQDRTQENAFQHSRFHVL</sequence>
<dbReference type="Proteomes" id="UP001174136">
    <property type="component" value="Unassembled WGS sequence"/>
</dbReference>
<dbReference type="EMBL" id="JAOPHQ010006311">
    <property type="protein sequence ID" value="KAK0131972.1"/>
    <property type="molecule type" value="Genomic_DNA"/>
</dbReference>
<dbReference type="AlphaFoldDB" id="A0AA47M1R5"/>
<reference evidence="1" key="1">
    <citation type="journal article" date="2023" name="Front. Mar. Sci.">
        <title>A new Merluccius polli reference genome to investigate the effects of global change in West African waters.</title>
        <authorList>
            <person name="Mateo J.L."/>
            <person name="Blanco-Fernandez C."/>
            <person name="Garcia-Vazquez E."/>
            <person name="Machado-Schiaffino G."/>
        </authorList>
    </citation>
    <scope>NUCLEOTIDE SEQUENCE</scope>
    <source>
        <strain evidence="1">C29</strain>
        <tissue evidence="1">Fin</tissue>
    </source>
</reference>
<accession>A0AA47M1R5</accession>
<proteinExistence type="predicted"/>
<name>A0AA47M1R5_MERPO</name>
<comment type="caution">
    <text evidence="1">The sequence shown here is derived from an EMBL/GenBank/DDBJ whole genome shotgun (WGS) entry which is preliminary data.</text>
</comment>